<dbReference type="AlphaFoldDB" id="A0A838ABY2"/>
<feature type="binding site" evidence="9">
    <location>
        <position position="376"/>
    </location>
    <ligand>
        <name>FAD</name>
        <dbReference type="ChEBI" id="CHEBI:57692"/>
    </ligand>
</feature>
<feature type="binding site" evidence="9">
    <location>
        <position position="17"/>
    </location>
    <ligand>
        <name>FAD</name>
        <dbReference type="ChEBI" id="CHEBI:57692"/>
    </ligand>
</feature>
<comment type="catalytic activity">
    <reaction evidence="8">
        <text>2 reduced [2Fe-2S]-[ferredoxin] + NADP(+) + H(+) = 2 oxidized [2Fe-2S]-[ferredoxin] + NADPH</text>
        <dbReference type="Rhea" id="RHEA:20125"/>
        <dbReference type="Rhea" id="RHEA-COMP:10000"/>
        <dbReference type="Rhea" id="RHEA-COMP:10001"/>
        <dbReference type="ChEBI" id="CHEBI:15378"/>
        <dbReference type="ChEBI" id="CHEBI:33737"/>
        <dbReference type="ChEBI" id="CHEBI:33738"/>
        <dbReference type="ChEBI" id="CHEBI:57783"/>
        <dbReference type="ChEBI" id="CHEBI:58349"/>
        <dbReference type="EC" id="1.18.1.2"/>
    </reaction>
</comment>
<comment type="cofactor">
    <cofactor evidence="1 9">
        <name>FAD</name>
        <dbReference type="ChEBI" id="CHEBI:57692"/>
    </cofactor>
</comment>
<feature type="domain" description="FAD/NAD(P)-binding" evidence="11">
    <location>
        <begin position="7"/>
        <end position="179"/>
    </location>
</feature>
<dbReference type="SUPFAM" id="SSF51971">
    <property type="entry name" value="Nucleotide-binding domain"/>
    <property type="match status" value="2"/>
</dbReference>
<comment type="caution">
    <text evidence="12">The sequence shown here is derived from an EMBL/GenBank/DDBJ whole genome shotgun (WGS) entry which is preliminary data.</text>
</comment>
<feature type="binding site" evidence="9">
    <location>
        <begin position="383"/>
        <end position="385"/>
    </location>
    <ligand>
        <name>FAD</name>
        <dbReference type="ChEBI" id="CHEBI:57692"/>
    </ligand>
</feature>
<evidence type="ECO:0000313" key="12">
    <source>
        <dbReference type="EMBL" id="MBA0126743.1"/>
    </source>
</evidence>
<keyword evidence="7" id="KW-0560">Oxidoreductase</keyword>
<accession>A0A838ABY2</accession>
<dbReference type="EMBL" id="JACCKD010000005">
    <property type="protein sequence ID" value="MBA0126743.1"/>
    <property type="molecule type" value="Genomic_DNA"/>
</dbReference>
<dbReference type="InterPro" id="IPR023753">
    <property type="entry name" value="FAD/NAD-binding_dom"/>
</dbReference>
<evidence type="ECO:0000256" key="4">
    <source>
        <dbReference type="ARBA" id="ARBA00022630"/>
    </source>
</evidence>
<dbReference type="Gene3D" id="3.50.50.60">
    <property type="entry name" value="FAD/NAD(P)-binding domain"/>
    <property type="match status" value="1"/>
</dbReference>
<feature type="binding site" evidence="9">
    <location>
        <position position="52"/>
    </location>
    <ligand>
        <name>FAD</name>
        <dbReference type="ChEBI" id="CHEBI:57692"/>
    </ligand>
</feature>
<dbReference type="Gene3D" id="3.40.50.720">
    <property type="entry name" value="NAD(P)-binding Rossmann-like Domain"/>
    <property type="match status" value="1"/>
</dbReference>
<evidence type="ECO:0000256" key="8">
    <source>
        <dbReference type="ARBA" id="ARBA00047776"/>
    </source>
</evidence>
<evidence type="ECO:0000256" key="6">
    <source>
        <dbReference type="ARBA" id="ARBA00022857"/>
    </source>
</evidence>
<dbReference type="InterPro" id="IPR036188">
    <property type="entry name" value="FAD/NAD-bd_sf"/>
</dbReference>
<dbReference type="InterPro" id="IPR021163">
    <property type="entry name" value="Ferredox_Rdtase_adrenod"/>
</dbReference>
<feature type="binding site" evidence="10">
    <location>
        <position position="223"/>
    </location>
    <ligand>
        <name>NADP(+)</name>
        <dbReference type="ChEBI" id="CHEBI:58349"/>
    </ligand>
</feature>
<dbReference type="PIRSF" id="PIRSF000362">
    <property type="entry name" value="FNR"/>
    <property type="match status" value="1"/>
</dbReference>
<dbReference type="EC" id="1.18.1.2" evidence="3"/>
<organism evidence="12 13">
    <name type="scientific">Haloechinothrix aidingensis</name>
    <dbReference type="NCBI Taxonomy" id="2752311"/>
    <lineage>
        <taxon>Bacteria</taxon>
        <taxon>Bacillati</taxon>
        <taxon>Actinomycetota</taxon>
        <taxon>Actinomycetes</taxon>
        <taxon>Pseudonocardiales</taxon>
        <taxon>Pseudonocardiaceae</taxon>
        <taxon>Haloechinothrix</taxon>
    </lineage>
</organism>
<feature type="binding site" evidence="10">
    <location>
        <position position="383"/>
    </location>
    <ligand>
        <name>NADP(+)</name>
        <dbReference type="ChEBI" id="CHEBI:58349"/>
    </ligand>
</feature>
<feature type="binding site" evidence="9">
    <location>
        <position position="60"/>
    </location>
    <ligand>
        <name>FAD</name>
        <dbReference type="ChEBI" id="CHEBI:57692"/>
    </ligand>
</feature>
<reference evidence="12 13" key="1">
    <citation type="submission" date="2020-07" db="EMBL/GenBank/DDBJ databases">
        <title>Genome of Haloechinothrix sp.</title>
        <authorList>
            <person name="Tang S.-K."/>
            <person name="Yang L."/>
            <person name="Zhu W.-Y."/>
        </authorList>
    </citation>
    <scope>NUCLEOTIDE SEQUENCE [LARGE SCALE GENOMIC DNA]</scope>
    <source>
        <strain evidence="12 13">YIM 98757</strain>
    </source>
</reference>
<protein>
    <recommendedName>
        <fullName evidence="3">ferredoxin--NADP(+) reductase</fullName>
        <ecNumber evidence="3">1.18.1.2</ecNumber>
    </recommendedName>
</protein>
<proteinExistence type="inferred from homology"/>
<dbReference type="GO" id="GO:0004324">
    <property type="term" value="F:ferredoxin-NADP+ reductase activity"/>
    <property type="evidence" value="ECO:0007669"/>
    <property type="project" value="UniProtKB-EC"/>
</dbReference>
<evidence type="ECO:0000256" key="7">
    <source>
        <dbReference type="ARBA" id="ARBA00023002"/>
    </source>
</evidence>
<feature type="binding site" evidence="10">
    <location>
        <begin position="211"/>
        <end position="212"/>
    </location>
    <ligand>
        <name>NADP(+)</name>
        <dbReference type="ChEBI" id="CHEBI:58349"/>
    </ligand>
</feature>
<keyword evidence="5 9" id="KW-0274">FAD</keyword>
<evidence type="ECO:0000256" key="5">
    <source>
        <dbReference type="ARBA" id="ARBA00022827"/>
    </source>
</evidence>
<keyword evidence="6 10" id="KW-0521">NADP</keyword>
<evidence type="ECO:0000313" key="13">
    <source>
        <dbReference type="Proteomes" id="UP000582974"/>
    </source>
</evidence>
<keyword evidence="4" id="KW-0285">Flavoprotein</keyword>
<name>A0A838ABY2_9PSEU</name>
<feature type="binding site" evidence="10">
    <location>
        <begin position="167"/>
        <end position="170"/>
    </location>
    <ligand>
        <name>NADP(+)</name>
        <dbReference type="ChEBI" id="CHEBI:58349"/>
    </ligand>
</feature>
<dbReference type="PANTHER" id="PTHR48467">
    <property type="entry name" value="GLUTAMATE SYNTHASE 1 [NADH], CHLOROPLASTIC-LIKE"/>
    <property type="match status" value="1"/>
</dbReference>
<dbReference type="InterPro" id="IPR055275">
    <property type="entry name" value="Ferredox_Rdtase"/>
</dbReference>
<gene>
    <name evidence="12" type="ORF">H0B56_14430</name>
</gene>
<dbReference type="PANTHER" id="PTHR48467:SF1">
    <property type="entry name" value="GLUTAMATE SYNTHASE 1 [NADH], CHLOROPLASTIC-LIKE"/>
    <property type="match status" value="1"/>
</dbReference>
<evidence type="ECO:0000259" key="11">
    <source>
        <dbReference type="Pfam" id="PF07992"/>
    </source>
</evidence>
<dbReference type="Pfam" id="PF07992">
    <property type="entry name" value="Pyr_redox_2"/>
    <property type="match status" value="1"/>
</dbReference>
<evidence type="ECO:0000256" key="9">
    <source>
        <dbReference type="PIRSR" id="PIRSR000362-1"/>
    </source>
</evidence>
<dbReference type="PRINTS" id="PR00419">
    <property type="entry name" value="ADXRDTASE"/>
</dbReference>
<evidence type="ECO:0000256" key="1">
    <source>
        <dbReference type="ARBA" id="ARBA00001974"/>
    </source>
</evidence>
<dbReference type="Proteomes" id="UP000582974">
    <property type="component" value="Unassembled WGS sequence"/>
</dbReference>
<sequence length="471" mass="51416">MIDSRPFRVAIVGAGPAGMYAARHLLEPPAGTYLDGRLVNLATCPVEVDVLERLPTPWGLIRGGVAPDHPEKKAITRVFDEVVRRPGFRFFGNVEVGRDVLPQELSAWYDAVIYAVGAAGDTHMGIEGEDLPGCYSAREFVAWYNGHPDHSDLDIDLSVERAVVIGNGNVAMDVARILTTPIDVLERTDIADYALAALRASRVREVIVLGRRGHLHGAFNNPELEELGELPGVDIVVEGEDLPGDGEVVLDDADAATLRKVDTLRRYAHRPIVGHPRRIVLRFLTSPVELLGHDRVEGLLASRNHLEHDPATGRLRARPTGEEAVIDAGLVLRAIGYFGTPIAGLPFDDHKGVIPSADGRVLDHGTPVPGTYVTGWVKRGPNGIIGTNKKCARDTVRSFWADAHAGRLPRADTVDAPTVREIVKQRQPALVEYDGWKAIDHHERQSGQVLGRPRIKLTNTTDLVAQARCHQ</sequence>
<evidence type="ECO:0000256" key="2">
    <source>
        <dbReference type="ARBA" id="ARBA00008312"/>
    </source>
</evidence>
<keyword evidence="13" id="KW-1185">Reference proteome</keyword>
<comment type="similarity">
    <text evidence="2">Belongs to the ferredoxin--NADP reductase type 1 family.</text>
</comment>
<evidence type="ECO:0000256" key="3">
    <source>
        <dbReference type="ARBA" id="ARBA00013223"/>
    </source>
</evidence>
<feature type="binding site" evidence="9">
    <location>
        <position position="96"/>
    </location>
    <ligand>
        <name>FAD</name>
        <dbReference type="ChEBI" id="CHEBI:57692"/>
    </ligand>
</feature>
<evidence type="ECO:0000256" key="10">
    <source>
        <dbReference type="PIRSR" id="PIRSR000362-2"/>
    </source>
</evidence>